<gene>
    <name evidence="1" type="ORF">P2L57_32335</name>
</gene>
<evidence type="ECO:0000313" key="1">
    <source>
        <dbReference type="EMBL" id="MDF2260234.1"/>
    </source>
</evidence>
<organism evidence="1 2">
    <name type="scientific">Streptantibioticus ferralitis</name>
    <dbReference type="NCBI Taxonomy" id="236510"/>
    <lineage>
        <taxon>Bacteria</taxon>
        <taxon>Bacillati</taxon>
        <taxon>Actinomycetota</taxon>
        <taxon>Actinomycetes</taxon>
        <taxon>Kitasatosporales</taxon>
        <taxon>Streptomycetaceae</taxon>
        <taxon>Streptantibioticus</taxon>
    </lineage>
</organism>
<comment type="caution">
    <text evidence="1">The sequence shown here is derived from an EMBL/GenBank/DDBJ whole genome shotgun (WGS) entry which is preliminary data.</text>
</comment>
<proteinExistence type="predicted"/>
<dbReference type="RefSeq" id="WP_275820635.1">
    <property type="nucleotide sequence ID" value="NZ_BAAANM010000036.1"/>
</dbReference>
<sequence length="64" mass="6741">MLYQSTHRVADGINFVGGRHALLEVGAPAGLIGASPPFLACLAARGGGPREIVERTHEPFICLE</sequence>
<dbReference type="Proteomes" id="UP001220022">
    <property type="component" value="Unassembled WGS sequence"/>
</dbReference>
<keyword evidence="2" id="KW-1185">Reference proteome</keyword>
<protein>
    <submittedName>
        <fullName evidence="1">Uncharacterized protein</fullName>
    </submittedName>
</protein>
<reference evidence="1 2" key="1">
    <citation type="submission" date="2023-03" db="EMBL/GenBank/DDBJ databases">
        <title>Draft genome sequence of type strain Streptomyces ferralitis JCM 14344.</title>
        <authorList>
            <person name="Klaysubun C."/>
            <person name="Duangmal K."/>
        </authorList>
    </citation>
    <scope>NUCLEOTIDE SEQUENCE [LARGE SCALE GENOMIC DNA]</scope>
    <source>
        <strain evidence="1 2">JCM 14344</strain>
    </source>
</reference>
<accession>A0ABT5Z8S5</accession>
<name>A0ABT5Z8S5_9ACTN</name>
<evidence type="ECO:0000313" key="2">
    <source>
        <dbReference type="Proteomes" id="UP001220022"/>
    </source>
</evidence>
<dbReference type="EMBL" id="JARHTQ010000031">
    <property type="protein sequence ID" value="MDF2260234.1"/>
    <property type="molecule type" value="Genomic_DNA"/>
</dbReference>